<dbReference type="PANTHER" id="PTHR33098:SF53">
    <property type="entry name" value="OS05G0540900 PROTEIN"/>
    <property type="match status" value="1"/>
</dbReference>
<keyword evidence="2" id="KW-0472">Membrane</keyword>
<feature type="transmembrane region" description="Helical" evidence="2">
    <location>
        <begin position="46"/>
        <end position="72"/>
    </location>
</feature>
<evidence type="ECO:0000313" key="3">
    <source>
        <dbReference type="EMBL" id="KAH7352659.1"/>
    </source>
</evidence>
<dbReference type="InterPro" id="IPR008480">
    <property type="entry name" value="DUF761_pln"/>
</dbReference>
<dbReference type="PANTHER" id="PTHR33098">
    <property type="entry name" value="COTTON FIBER (DUF761)"/>
    <property type="match status" value="1"/>
</dbReference>
<name>A0A8T2SLE3_CERRI</name>
<feature type="compositionally biased region" description="Polar residues" evidence="1">
    <location>
        <begin position="336"/>
        <end position="347"/>
    </location>
</feature>
<evidence type="ECO:0000256" key="2">
    <source>
        <dbReference type="SAM" id="Phobius"/>
    </source>
</evidence>
<dbReference type="OrthoDB" id="1933168at2759"/>
<accession>A0A8T2SLE3</accession>
<keyword evidence="2" id="KW-0812">Transmembrane</keyword>
<keyword evidence="2" id="KW-1133">Transmembrane helix</keyword>
<dbReference type="Proteomes" id="UP000825935">
    <property type="component" value="Chromosome 19"/>
</dbReference>
<feature type="region of interest" description="Disordered" evidence="1">
    <location>
        <begin position="376"/>
        <end position="396"/>
    </location>
</feature>
<protein>
    <recommendedName>
        <fullName evidence="5">DUF4408 domain-containing protein</fullName>
    </recommendedName>
</protein>
<organism evidence="3 4">
    <name type="scientific">Ceratopteris richardii</name>
    <name type="common">Triangle waterfern</name>
    <dbReference type="NCBI Taxonomy" id="49495"/>
    <lineage>
        <taxon>Eukaryota</taxon>
        <taxon>Viridiplantae</taxon>
        <taxon>Streptophyta</taxon>
        <taxon>Embryophyta</taxon>
        <taxon>Tracheophyta</taxon>
        <taxon>Polypodiopsida</taxon>
        <taxon>Polypodiidae</taxon>
        <taxon>Polypodiales</taxon>
        <taxon>Pteridineae</taxon>
        <taxon>Pteridaceae</taxon>
        <taxon>Parkerioideae</taxon>
        <taxon>Ceratopteris</taxon>
    </lineage>
</organism>
<feature type="compositionally biased region" description="Basic residues" evidence="1">
    <location>
        <begin position="285"/>
        <end position="297"/>
    </location>
</feature>
<feature type="region of interest" description="Disordered" evidence="1">
    <location>
        <begin position="444"/>
        <end position="468"/>
    </location>
</feature>
<evidence type="ECO:0008006" key="5">
    <source>
        <dbReference type="Google" id="ProtNLM"/>
    </source>
</evidence>
<dbReference type="AlphaFoldDB" id="A0A8T2SLE3"/>
<feature type="compositionally biased region" description="Basic and acidic residues" evidence="1">
    <location>
        <begin position="459"/>
        <end position="468"/>
    </location>
</feature>
<keyword evidence="4" id="KW-1185">Reference proteome</keyword>
<gene>
    <name evidence="3" type="ORF">KP509_19G056900</name>
</gene>
<evidence type="ECO:0000256" key="1">
    <source>
        <dbReference type="SAM" id="MobiDB-lite"/>
    </source>
</evidence>
<sequence>MQSTQDNMLSRRCSECKEMLRSISVNQSFPCLGMSNPPLWPANRNILLVCVSLTLILIVACIHAMVSMQFLWIDVFPRVFSFVIGVSTSRNLFIMLNFIILTILALGRVNSNNSSGSLNPDAYIRYSADGEFTSSSSHESEIEAQGPQSAHVLAADPNPSAMEGILFKSNESDDSQDDLRIREPTEVYLELNDVRRTADVAPFCAFSSLHSRGKINPQQDNGDDDYAEFYDCEMNDTTGEEGNINSILSAAMNDNPSSIKNRDQPVRLAQTNDINVPLAKARKMKHKEKQNAHKKSSKSLSDQLINRSHGEKGSASTEACEGRSLTTSRFNRRIKSVSTTTSDRCSSPLQFSKPILRRGDTLDATWKAICESKRQMSPFNRHRDPKRLSSPLQRSQNSRCIAAGGEEAMDERLSRRTKGLYSVSPSPLSPMKQRCKSRVRGVVPYDYNEDPQPTTTPIESKRDDSMDRDQLNAEVESFISKFYARIRVQREKSLRDYLERVGKGANS</sequence>
<evidence type="ECO:0000313" key="4">
    <source>
        <dbReference type="Proteomes" id="UP000825935"/>
    </source>
</evidence>
<dbReference type="EMBL" id="CM035424">
    <property type="protein sequence ID" value="KAH7352659.1"/>
    <property type="molecule type" value="Genomic_DNA"/>
</dbReference>
<comment type="caution">
    <text evidence="3">The sequence shown here is derived from an EMBL/GenBank/DDBJ whole genome shotgun (WGS) entry which is preliminary data.</text>
</comment>
<reference evidence="3" key="1">
    <citation type="submission" date="2021-08" db="EMBL/GenBank/DDBJ databases">
        <title>WGS assembly of Ceratopteris richardii.</title>
        <authorList>
            <person name="Marchant D.B."/>
            <person name="Chen G."/>
            <person name="Jenkins J."/>
            <person name="Shu S."/>
            <person name="Leebens-Mack J."/>
            <person name="Grimwood J."/>
            <person name="Schmutz J."/>
            <person name="Soltis P."/>
            <person name="Soltis D."/>
            <person name="Chen Z.-H."/>
        </authorList>
    </citation>
    <scope>NUCLEOTIDE SEQUENCE</scope>
    <source>
        <strain evidence="3">Whitten #5841</strain>
        <tissue evidence="3">Leaf</tissue>
    </source>
</reference>
<dbReference type="Pfam" id="PF05553">
    <property type="entry name" value="DUF761"/>
    <property type="match status" value="1"/>
</dbReference>
<feature type="region of interest" description="Disordered" evidence="1">
    <location>
        <begin position="285"/>
        <end position="347"/>
    </location>
</feature>
<proteinExistence type="predicted"/>